<dbReference type="Proteomes" id="UP000194236">
    <property type="component" value="Unassembled WGS sequence"/>
</dbReference>
<keyword evidence="3" id="KW-1185">Reference proteome</keyword>
<evidence type="ECO:0000313" key="3">
    <source>
        <dbReference type="Proteomes" id="UP000194236"/>
    </source>
</evidence>
<accession>A0A1Y3AQP2</accession>
<dbReference type="AlphaFoldDB" id="A0A1Y3AQP2"/>
<feature type="compositionally biased region" description="Pro residues" evidence="1">
    <location>
        <begin position="10"/>
        <end position="22"/>
    </location>
</feature>
<gene>
    <name evidence="2" type="ORF">BLA29_013263</name>
</gene>
<sequence length="123" mass="14438">MNSFYHEQHVPPPPPPPPPPPASILSVKKSNLSKPLQPLPSIRTDSPSPPTIISSTIPNNRPRSRVEFSANQFHRHYHQHHNPIPNKSDYFFTQPYYPYYYRQYYLNNFNGIDGNRYYHKSGY</sequence>
<feature type="compositionally biased region" description="Low complexity" evidence="1">
    <location>
        <begin position="40"/>
        <end position="58"/>
    </location>
</feature>
<reference evidence="2 3" key="1">
    <citation type="submission" date="2017-03" db="EMBL/GenBank/DDBJ databases">
        <title>Genome Survey of Euroglyphus maynei.</title>
        <authorList>
            <person name="Arlian L.G."/>
            <person name="Morgan M.S."/>
            <person name="Rider S.D."/>
        </authorList>
    </citation>
    <scope>NUCLEOTIDE SEQUENCE [LARGE SCALE GENOMIC DNA]</scope>
    <source>
        <strain evidence="2">Arlian Lab</strain>
        <tissue evidence="2">Whole body</tissue>
    </source>
</reference>
<name>A0A1Y3AQP2_EURMA</name>
<dbReference type="EMBL" id="MUJZ01068009">
    <property type="protein sequence ID" value="OTF69953.1"/>
    <property type="molecule type" value="Genomic_DNA"/>
</dbReference>
<evidence type="ECO:0000313" key="2">
    <source>
        <dbReference type="EMBL" id="OTF69953.1"/>
    </source>
</evidence>
<protein>
    <submittedName>
        <fullName evidence="2">Uncharacterized protein</fullName>
    </submittedName>
</protein>
<evidence type="ECO:0000256" key="1">
    <source>
        <dbReference type="SAM" id="MobiDB-lite"/>
    </source>
</evidence>
<feature type="region of interest" description="Disordered" evidence="1">
    <location>
        <begin position="1"/>
        <end position="62"/>
    </location>
</feature>
<feature type="non-terminal residue" evidence="2">
    <location>
        <position position="123"/>
    </location>
</feature>
<organism evidence="2 3">
    <name type="scientific">Euroglyphus maynei</name>
    <name type="common">Mayne's house dust mite</name>
    <dbReference type="NCBI Taxonomy" id="6958"/>
    <lineage>
        <taxon>Eukaryota</taxon>
        <taxon>Metazoa</taxon>
        <taxon>Ecdysozoa</taxon>
        <taxon>Arthropoda</taxon>
        <taxon>Chelicerata</taxon>
        <taxon>Arachnida</taxon>
        <taxon>Acari</taxon>
        <taxon>Acariformes</taxon>
        <taxon>Sarcoptiformes</taxon>
        <taxon>Astigmata</taxon>
        <taxon>Psoroptidia</taxon>
        <taxon>Analgoidea</taxon>
        <taxon>Pyroglyphidae</taxon>
        <taxon>Pyroglyphinae</taxon>
        <taxon>Euroglyphus</taxon>
    </lineage>
</organism>
<comment type="caution">
    <text evidence="2">The sequence shown here is derived from an EMBL/GenBank/DDBJ whole genome shotgun (WGS) entry which is preliminary data.</text>
</comment>
<dbReference type="OrthoDB" id="10609611at2759"/>
<proteinExistence type="predicted"/>